<accession>A0A7W4I8T0</accession>
<evidence type="ECO:0000313" key="1">
    <source>
        <dbReference type="EMBL" id="MBB2158329.1"/>
    </source>
</evidence>
<evidence type="ECO:0000313" key="2">
    <source>
        <dbReference type="Proteomes" id="UP000550787"/>
    </source>
</evidence>
<dbReference type="Proteomes" id="UP000550787">
    <property type="component" value="Unassembled WGS sequence"/>
</dbReference>
<dbReference type="AlphaFoldDB" id="A0A7W4I8T0"/>
<dbReference type="RefSeq" id="WP_183116698.1">
    <property type="nucleotide sequence ID" value="NZ_JABEQG010000074.1"/>
</dbReference>
<dbReference type="EMBL" id="JABEQG010000074">
    <property type="protein sequence ID" value="MBB2158329.1"/>
    <property type="molecule type" value="Genomic_DNA"/>
</dbReference>
<reference evidence="1 2" key="1">
    <citation type="submission" date="2020-04" db="EMBL/GenBank/DDBJ databases">
        <title>Description of novel Gluconacetobacter.</title>
        <authorList>
            <person name="Sombolestani A."/>
        </authorList>
    </citation>
    <scope>NUCLEOTIDE SEQUENCE [LARGE SCALE GENOMIC DNA]</scope>
    <source>
        <strain evidence="1 2">LMG 7603</strain>
    </source>
</reference>
<comment type="caution">
    <text evidence="1">The sequence shown here is derived from an EMBL/GenBank/DDBJ whole genome shotgun (WGS) entry which is preliminary data.</text>
</comment>
<name>A0A7W4I8T0_GLUDI</name>
<gene>
    <name evidence="1" type="ORF">HLH33_18885</name>
</gene>
<organism evidence="1 2">
    <name type="scientific">Gluconacetobacter diazotrophicus</name>
    <name type="common">Acetobacter diazotrophicus</name>
    <dbReference type="NCBI Taxonomy" id="33996"/>
    <lineage>
        <taxon>Bacteria</taxon>
        <taxon>Pseudomonadati</taxon>
        <taxon>Pseudomonadota</taxon>
        <taxon>Alphaproteobacteria</taxon>
        <taxon>Acetobacterales</taxon>
        <taxon>Acetobacteraceae</taxon>
        <taxon>Gluconacetobacter</taxon>
    </lineage>
</organism>
<protein>
    <submittedName>
        <fullName evidence="1">Uncharacterized protein</fullName>
    </submittedName>
</protein>
<proteinExistence type="predicted"/>
<sequence>MLTERSYVVNILGYLGQQANDSLSRQTIATRRWAECQNIISAGGFPASSNAKTEQDKIFINTTKDKNISIFVTSILKCHHVIDSCKYKDSEYYKNILRSYLDTDAIIELRDETQLQWVCKNYKHYGTASDFYKLALDLEKNYQDARAFLEIEKSS</sequence>